<dbReference type="EMBL" id="CP116805">
    <property type="protein sequence ID" value="WCL54379.1"/>
    <property type="molecule type" value="Genomic_DNA"/>
</dbReference>
<evidence type="ECO:0000313" key="8">
    <source>
        <dbReference type="Proteomes" id="UP001217500"/>
    </source>
</evidence>
<keyword evidence="3" id="KW-0645">Protease</keyword>
<dbReference type="InterPro" id="IPR000819">
    <property type="entry name" value="Peptidase_M17_C"/>
</dbReference>
<accession>A0AAE9XQF5</accession>
<dbReference type="GO" id="GO:0070006">
    <property type="term" value="F:metalloaminopeptidase activity"/>
    <property type="evidence" value="ECO:0007669"/>
    <property type="project" value="InterPro"/>
</dbReference>
<dbReference type="Proteomes" id="UP001217500">
    <property type="component" value="Chromosome"/>
</dbReference>
<dbReference type="InterPro" id="IPR048816">
    <property type="entry name" value="Peptidase_M17_N_1"/>
</dbReference>
<dbReference type="GO" id="GO:0006508">
    <property type="term" value="P:proteolysis"/>
    <property type="evidence" value="ECO:0007669"/>
    <property type="project" value="UniProtKB-KW"/>
</dbReference>
<feature type="domain" description="Cytosol aminopeptidase" evidence="6">
    <location>
        <begin position="315"/>
        <end position="322"/>
    </location>
</feature>
<dbReference type="GO" id="GO:0030145">
    <property type="term" value="F:manganese ion binding"/>
    <property type="evidence" value="ECO:0007669"/>
    <property type="project" value="InterPro"/>
</dbReference>
<dbReference type="SUPFAM" id="SSF52949">
    <property type="entry name" value="Macro domain-like"/>
    <property type="match status" value="1"/>
</dbReference>
<organism evidence="7 8">
    <name type="scientific">Gimibacter soli</name>
    <dbReference type="NCBI Taxonomy" id="3024400"/>
    <lineage>
        <taxon>Bacteria</taxon>
        <taxon>Pseudomonadati</taxon>
        <taxon>Pseudomonadota</taxon>
        <taxon>Alphaproteobacteria</taxon>
        <taxon>Kordiimonadales</taxon>
        <taxon>Temperatibacteraceae</taxon>
        <taxon>Gimibacter</taxon>
    </lineage>
</organism>
<dbReference type="InterPro" id="IPR043472">
    <property type="entry name" value="Macro_dom-like"/>
</dbReference>
<evidence type="ECO:0000256" key="4">
    <source>
        <dbReference type="ARBA" id="ARBA00022801"/>
    </source>
</evidence>
<keyword evidence="2 7" id="KW-0031">Aminopeptidase</keyword>
<keyword evidence="8" id="KW-1185">Reference proteome</keyword>
<evidence type="ECO:0000256" key="3">
    <source>
        <dbReference type="ARBA" id="ARBA00022670"/>
    </source>
</evidence>
<evidence type="ECO:0000313" key="7">
    <source>
        <dbReference type="EMBL" id="WCL54379.1"/>
    </source>
</evidence>
<name>A0AAE9XQF5_9PROT</name>
<dbReference type="PANTHER" id="PTHR11963">
    <property type="entry name" value="LEUCINE AMINOPEPTIDASE-RELATED"/>
    <property type="match status" value="1"/>
</dbReference>
<evidence type="ECO:0000256" key="2">
    <source>
        <dbReference type="ARBA" id="ARBA00022438"/>
    </source>
</evidence>
<evidence type="ECO:0000256" key="1">
    <source>
        <dbReference type="ARBA" id="ARBA00009528"/>
    </source>
</evidence>
<comment type="similarity">
    <text evidence="1">Belongs to the peptidase M17 family.</text>
</comment>
<dbReference type="PRINTS" id="PR00481">
    <property type="entry name" value="LAMNOPPTDASE"/>
</dbReference>
<dbReference type="Pfam" id="PF21337">
    <property type="entry name" value="Peptidase_M17_N_1"/>
    <property type="match status" value="1"/>
</dbReference>
<dbReference type="PANTHER" id="PTHR11963:SF20">
    <property type="entry name" value="PEPTIDASE B"/>
    <property type="match status" value="1"/>
</dbReference>
<reference evidence="7" key="1">
    <citation type="submission" date="2023-01" db="EMBL/GenBank/DDBJ databases">
        <title>The genome sequence of Kordiimonadaceae bacterium 6D33.</title>
        <authorList>
            <person name="Liu Y."/>
        </authorList>
    </citation>
    <scope>NUCLEOTIDE SEQUENCE</scope>
    <source>
        <strain evidence="7">6D33</strain>
    </source>
</reference>
<evidence type="ECO:0000256" key="5">
    <source>
        <dbReference type="ARBA" id="ARBA00023211"/>
    </source>
</evidence>
<gene>
    <name evidence="7" type="ORF">PH603_01230</name>
</gene>
<dbReference type="SUPFAM" id="SSF53187">
    <property type="entry name" value="Zn-dependent exopeptidases"/>
    <property type="match status" value="1"/>
</dbReference>
<dbReference type="KEGG" id="gso:PH603_01230"/>
<dbReference type="AlphaFoldDB" id="A0AAE9XQF5"/>
<dbReference type="Pfam" id="PF00883">
    <property type="entry name" value="Peptidase_M17"/>
    <property type="match status" value="1"/>
</dbReference>
<dbReference type="GO" id="GO:0005737">
    <property type="term" value="C:cytoplasm"/>
    <property type="evidence" value="ECO:0007669"/>
    <property type="project" value="InterPro"/>
</dbReference>
<keyword evidence="4" id="KW-0378">Hydrolase</keyword>
<dbReference type="Gene3D" id="3.40.220.10">
    <property type="entry name" value="Leucine Aminopeptidase, subunit E, domain 1"/>
    <property type="match status" value="1"/>
</dbReference>
<proteinExistence type="inferred from homology"/>
<dbReference type="InterPro" id="IPR011356">
    <property type="entry name" value="Leucine_aapep/pepB"/>
</dbReference>
<dbReference type="CDD" id="cd00433">
    <property type="entry name" value="Peptidase_M17"/>
    <property type="match status" value="1"/>
</dbReference>
<keyword evidence="5" id="KW-0464">Manganese</keyword>
<dbReference type="Gene3D" id="3.40.630.10">
    <property type="entry name" value="Zn peptidases"/>
    <property type="match status" value="1"/>
</dbReference>
<evidence type="ECO:0000259" key="6">
    <source>
        <dbReference type="PROSITE" id="PS00631"/>
    </source>
</evidence>
<sequence length="468" mass="49451">MPAPIECLAPFDKTLDATPIYLVSPADLANGKRLPVGAREWAATVGFKAGEDSVCLVPGPKGSVKAVLVGLGARDAKALDPFVIAAVPAAVPAGTYKLATAGRTFAETAALGWCLAQYGFDRYKAANGKTPVVLMLPDGADPVPVWQEAEAVTLVRDLVNTPAEDMGPDALQDAAEELAEEFGAAISTLVGEELLDENYPMIHAVGRAAEAGRAPRLIDMTWGDEDAPKVTLVGKGVCFDTGGLDLKTASGMRLMKKDMGGAAHALGLARLIMSRNLPVCLRVLVPAVENSVSGSSFRPGDVFPTRKGLSVEIGNTDAEGRLVLSDALTAASEETPDILIDFATLTGAARVALGPELPPAYANDEGVWKALEKASGDVRDPMWRMPLHTGYRDDLDSPIADLCNSSESGFAGSITAALFLQRFVGEGLPWLHFDIYAWNAKPRPGRPKGGEAQVIRAMLRYLEDRFGA</sequence>
<dbReference type="PROSITE" id="PS00631">
    <property type="entry name" value="CYTOSOL_AP"/>
    <property type="match status" value="1"/>
</dbReference>
<dbReference type="RefSeq" id="WP_289504098.1">
    <property type="nucleotide sequence ID" value="NZ_CP116805.1"/>
</dbReference>
<protein>
    <submittedName>
        <fullName evidence="7">Leucyl aminopeptidase family protein</fullName>
    </submittedName>
</protein>